<evidence type="ECO:0000313" key="3">
    <source>
        <dbReference type="EMBL" id="EFI73222.1"/>
    </source>
</evidence>
<dbReference type="Gene3D" id="3.90.79.10">
    <property type="entry name" value="Nucleoside Triphosphate Pyrophosphohydrolase"/>
    <property type="match status" value="1"/>
</dbReference>
<dbReference type="EC" id="3.6.1.13" evidence="3"/>
<dbReference type="PRINTS" id="PR00502">
    <property type="entry name" value="NUDIXFAMILY"/>
</dbReference>
<dbReference type="InterPro" id="IPR015797">
    <property type="entry name" value="NUDIX_hydrolase-like_dom_sf"/>
</dbReference>
<comment type="similarity">
    <text evidence="2">Belongs to the Nudix hydrolase family.</text>
</comment>
<sequence length="338" mass="39627">MNVGRIRNYSKKNLYLCATYQTNCLDREINMLDTIKMTNKIEPHQVFNDDIPYEVRMRYIIESYRKDIKRLEQLTKYTKGLEEENVMLQKELDTVHEWNETYHEKMAIINQQQSEINRLKGLIVRTFPKRVLQKRLLKQKIRDLEIYSAYLKKMLHDNDIEYKEKMPNSNRNVEKIIADEINEFAIRGPKENYFVYDYPRPALTADCIVITKEAKPRVLLIQRGRDPYKGCWAFPGGFLNMDETIEQCAIRELEEETGLKVAAAEQIGTYSKVDRDPRGRTITVAYLAIIDAPIDVKGQDDAAKAQWFSITELPRLAFDHADIIRDAFACYICKVGHK</sequence>
<dbReference type="AlphaFoldDB" id="D8DTM7"/>
<accession>D8DTM7</accession>
<comment type="caution">
    <text evidence="3">The sequence shown here is derived from an EMBL/GenBank/DDBJ whole genome shotgun (WGS) entry which is preliminary data.</text>
</comment>
<dbReference type="PANTHER" id="PTHR43736:SF1">
    <property type="entry name" value="DIHYDRONEOPTERIN TRIPHOSPHATE DIPHOSPHATASE"/>
    <property type="match status" value="1"/>
</dbReference>
<dbReference type="PANTHER" id="PTHR43736">
    <property type="entry name" value="ADP-RIBOSE PYROPHOSPHATASE"/>
    <property type="match status" value="1"/>
</dbReference>
<dbReference type="PROSITE" id="PS51462">
    <property type="entry name" value="NUDIX"/>
    <property type="match status" value="1"/>
</dbReference>
<keyword evidence="1 2" id="KW-0378">Hydrolase</keyword>
<dbReference type="PROSITE" id="PS00893">
    <property type="entry name" value="NUDIX_BOX"/>
    <property type="match status" value="1"/>
</dbReference>
<dbReference type="InterPro" id="IPR020084">
    <property type="entry name" value="NUDIX_hydrolase_CS"/>
</dbReference>
<reference evidence="3 4" key="1">
    <citation type="journal article" date="2010" name="Microb. Ecol.">
        <title>Comparative genome analysis of Prevotella ruminicola and Prevotella bryantii: insights into their environmental niche.</title>
        <authorList>
            <consortium name="North American Consortium for Rumen Bacteria"/>
            <person name="Purushe J."/>
            <person name="Fouts D.E."/>
            <person name="Morrison M."/>
            <person name="White B.A."/>
            <person name="Mackie R.I."/>
            <person name="Coutinho P.M."/>
            <person name="Henrissat B."/>
            <person name="Nelson K.E."/>
        </authorList>
    </citation>
    <scope>NUCLEOTIDE SEQUENCE [LARGE SCALE GENOMIC DNA]</scope>
    <source>
        <strain evidence="3 4">B14</strain>
    </source>
</reference>
<name>D8DTM7_9BACT</name>
<dbReference type="InterPro" id="IPR000086">
    <property type="entry name" value="NUDIX_hydrolase_dom"/>
</dbReference>
<evidence type="ECO:0000256" key="2">
    <source>
        <dbReference type="RuleBase" id="RU003476"/>
    </source>
</evidence>
<proteinExistence type="inferred from homology"/>
<dbReference type="CDD" id="cd18873">
    <property type="entry name" value="NUDIX_NadM_like"/>
    <property type="match status" value="1"/>
</dbReference>
<evidence type="ECO:0000256" key="1">
    <source>
        <dbReference type="ARBA" id="ARBA00022801"/>
    </source>
</evidence>
<protein>
    <submittedName>
        <fullName evidence="3">ADP-ribose diphosphatase</fullName>
        <ecNumber evidence="3">3.6.1.13</ecNumber>
    </submittedName>
</protein>
<dbReference type="InterPro" id="IPR020476">
    <property type="entry name" value="Nudix_hydrolase"/>
</dbReference>
<evidence type="ECO:0000313" key="4">
    <source>
        <dbReference type="Proteomes" id="UP000004524"/>
    </source>
</evidence>
<dbReference type="STRING" id="77095.SAMN05216455_101113"/>
<dbReference type="GO" id="GO:0047631">
    <property type="term" value="F:ADP-ribose diphosphatase activity"/>
    <property type="evidence" value="ECO:0007669"/>
    <property type="project" value="UniProtKB-EC"/>
</dbReference>
<organism evidence="3 4">
    <name type="scientific">Segatella baroniae B14</name>
    <dbReference type="NCBI Taxonomy" id="752555"/>
    <lineage>
        <taxon>Bacteria</taxon>
        <taxon>Pseudomonadati</taxon>
        <taxon>Bacteroidota</taxon>
        <taxon>Bacteroidia</taxon>
        <taxon>Bacteroidales</taxon>
        <taxon>Prevotellaceae</taxon>
        <taxon>Segatella</taxon>
    </lineage>
</organism>
<gene>
    <name evidence="3" type="ORF">PBR_1278</name>
</gene>
<dbReference type="Proteomes" id="UP000004524">
    <property type="component" value="Unassembled WGS sequence"/>
</dbReference>
<keyword evidence="4" id="KW-1185">Reference proteome</keyword>
<dbReference type="Pfam" id="PF00293">
    <property type="entry name" value="NUDIX"/>
    <property type="match status" value="1"/>
</dbReference>
<dbReference type="EMBL" id="ADWO01000014">
    <property type="protein sequence ID" value="EFI73222.1"/>
    <property type="molecule type" value="Genomic_DNA"/>
</dbReference>
<dbReference type="SUPFAM" id="SSF55811">
    <property type="entry name" value="Nudix"/>
    <property type="match status" value="1"/>
</dbReference>